<dbReference type="RefSeq" id="WP_064438921.1">
    <property type="nucleotide sequence ID" value="NZ_BDDI01000002.1"/>
</dbReference>
<dbReference type="InterPro" id="IPR036526">
    <property type="entry name" value="C-N_Hydrolase_sf"/>
</dbReference>
<gene>
    <name evidence="8" type="primary">lnt</name>
    <name evidence="11" type="ORF">FHU29_001665</name>
</gene>
<protein>
    <recommendedName>
        <fullName evidence="8">Apolipoprotein N-acyltransferase</fullName>
        <shortName evidence="8">ALP N-acyltransferase</shortName>
        <ecNumber evidence="8">2.3.1.269</ecNumber>
    </recommendedName>
</protein>
<evidence type="ECO:0000256" key="2">
    <source>
        <dbReference type="ARBA" id="ARBA00022475"/>
    </source>
</evidence>
<dbReference type="Proteomes" id="UP000567922">
    <property type="component" value="Unassembled WGS sequence"/>
</dbReference>
<dbReference type="PROSITE" id="PS50263">
    <property type="entry name" value="CN_HYDROLASE"/>
    <property type="match status" value="1"/>
</dbReference>
<comment type="similarity">
    <text evidence="8">Belongs to the CN hydrolase family. Apolipoprotein N-acyltransferase subfamily.</text>
</comment>
<sequence length="540" mass="56402">MNGDTGATLRVAGNCLLAFAAGLLIYFSFPPRTTWFLAPIGVAVLVAVLTRIGAGGASVRSGFGYGFLGGAGFFVPLLPWVGMYVGPVPWLGLAFACAVYFGVFGIGTVLVWRLPIVFAIPAAAACWTAAEWLRSMFPFGGFPWGRLAFGQSEGPLLALVSTLGAPGLSFAVALVGAGTIGLVAAVRARALPGLVVGGLALTVPFVAAAVLAPAVARFAESSSTLTVAAVQGNVPRLGLDFNAQRRAVLDNHVQRTHELARAIDRGDVAQPDVVIWPENSSDIDPFRDMYATEIITGAARAVGAPILVGAVRYNGDNTFSNTAVVWEPDVGPADRHDKAIIQPFGEYMPMRGFFGLFFSDLVDMAGSFVPGDSDFVVSAAGVPLGVATCYEVAFDRAFTNAARNGAQYFAVPTNNATFTTVDDTDMTFQQLAMSQVRAVEHGRAVIVAATSGVSAIVSPTGVIEQQSDIFVPDVLVAEVPLHTANTLATVLGPWPERLVGALALIAAVAGVIAHRQDEARNESRGHQAKPQTVALDSTPS</sequence>
<dbReference type="InterPro" id="IPR003010">
    <property type="entry name" value="C-N_Hydrolase"/>
</dbReference>
<feature type="transmembrane region" description="Helical" evidence="8">
    <location>
        <begin position="193"/>
        <end position="216"/>
    </location>
</feature>
<dbReference type="SUPFAM" id="SSF56317">
    <property type="entry name" value="Carbon-nitrogen hydrolase"/>
    <property type="match status" value="1"/>
</dbReference>
<keyword evidence="12" id="KW-1185">Reference proteome</keyword>
<evidence type="ECO:0000256" key="1">
    <source>
        <dbReference type="ARBA" id="ARBA00004651"/>
    </source>
</evidence>
<name>A0A839RMS0_9ACTN</name>
<evidence type="ECO:0000313" key="11">
    <source>
        <dbReference type="EMBL" id="MBB3037231.1"/>
    </source>
</evidence>
<feature type="transmembrane region" description="Helical" evidence="8">
    <location>
        <begin position="65"/>
        <end position="84"/>
    </location>
</feature>
<dbReference type="CDD" id="cd07571">
    <property type="entry name" value="ALP_N-acyl_transferase"/>
    <property type="match status" value="1"/>
</dbReference>
<dbReference type="NCBIfam" id="TIGR00546">
    <property type="entry name" value="lnt"/>
    <property type="match status" value="1"/>
</dbReference>
<proteinExistence type="inferred from homology"/>
<dbReference type="AlphaFoldDB" id="A0A839RMS0"/>
<dbReference type="OrthoDB" id="9804277at2"/>
<keyword evidence="5 8" id="KW-1133">Transmembrane helix</keyword>
<keyword evidence="7 8" id="KW-0012">Acyltransferase</keyword>
<dbReference type="GO" id="GO:0042158">
    <property type="term" value="P:lipoprotein biosynthetic process"/>
    <property type="evidence" value="ECO:0007669"/>
    <property type="project" value="UniProtKB-UniRule"/>
</dbReference>
<dbReference type="GO" id="GO:0016410">
    <property type="term" value="F:N-acyltransferase activity"/>
    <property type="evidence" value="ECO:0007669"/>
    <property type="project" value="UniProtKB-UniRule"/>
</dbReference>
<dbReference type="InterPro" id="IPR004563">
    <property type="entry name" value="Apolipo_AcylTrfase"/>
</dbReference>
<evidence type="ECO:0000256" key="9">
    <source>
        <dbReference type="SAM" id="MobiDB-lite"/>
    </source>
</evidence>
<comment type="subcellular location">
    <subcellularLocation>
        <location evidence="1 8">Cell membrane</location>
        <topology evidence="1 8">Multi-pass membrane protein</topology>
    </subcellularLocation>
</comment>
<evidence type="ECO:0000256" key="5">
    <source>
        <dbReference type="ARBA" id="ARBA00022989"/>
    </source>
</evidence>
<comment type="caution">
    <text evidence="11">The sequence shown here is derived from an EMBL/GenBank/DDBJ whole genome shotgun (WGS) entry which is preliminary data.</text>
</comment>
<feature type="transmembrane region" description="Helical" evidence="8">
    <location>
        <begin position="35"/>
        <end position="53"/>
    </location>
</feature>
<evidence type="ECO:0000259" key="10">
    <source>
        <dbReference type="PROSITE" id="PS50263"/>
    </source>
</evidence>
<evidence type="ECO:0000313" key="12">
    <source>
        <dbReference type="Proteomes" id="UP000567922"/>
    </source>
</evidence>
<keyword evidence="11" id="KW-0449">Lipoprotein</keyword>
<keyword evidence="2 8" id="KW-1003">Cell membrane</keyword>
<keyword evidence="4 8" id="KW-0812">Transmembrane</keyword>
<dbReference type="PANTHER" id="PTHR38686">
    <property type="entry name" value="APOLIPOPROTEIN N-ACYLTRANSFERASE"/>
    <property type="match status" value="1"/>
</dbReference>
<dbReference type="EMBL" id="JACHWS010000001">
    <property type="protein sequence ID" value="MBB3037231.1"/>
    <property type="molecule type" value="Genomic_DNA"/>
</dbReference>
<feature type="region of interest" description="Disordered" evidence="9">
    <location>
        <begin position="518"/>
        <end position="540"/>
    </location>
</feature>
<evidence type="ECO:0000256" key="7">
    <source>
        <dbReference type="ARBA" id="ARBA00023315"/>
    </source>
</evidence>
<feature type="transmembrane region" description="Helical" evidence="8">
    <location>
        <begin position="7"/>
        <end position="29"/>
    </location>
</feature>
<evidence type="ECO:0000256" key="8">
    <source>
        <dbReference type="HAMAP-Rule" id="MF_01148"/>
    </source>
</evidence>
<comment type="function">
    <text evidence="8">Catalyzes the phospholipid dependent N-acylation of the N-terminal cysteine of apolipoprotein, the last step in lipoprotein maturation.</text>
</comment>
<feature type="transmembrane region" description="Helical" evidence="8">
    <location>
        <begin position="157"/>
        <end position="186"/>
    </location>
</feature>
<dbReference type="HAMAP" id="MF_01148">
    <property type="entry name" value="Lnt"/>
    <property type="match status" value="1"/>
</dbReference>
<evidence type="ECO:0000256" key="3">
    <source>
        <dbReference type="ARBA" id="ARBA00022679"/>
    </source>
</evidence>
<evidence type="ECO:0000256" key="4">
    <source>
        <dbReference type="ARBA" id="ARBA00022692"/>
    </source>
</evidence>
<organism evidence="11 12">
    <name type="scientific">Hoyosella altamirensis</name>
    <dbReference type="NCBI Taxonomy" id="616997"/>
    <lineage>
        <taxon>Bacteria</taxon>
        <taxon>Bacillati</taxon>
        <taxon>Actinomycetota</taxon>
        <taxon>Actinomycetes</taxon>
        <taxon>Mycobacteriales</taxon>
        <taxon>Hoyosellaceae</taxon>
        <taxon>Hoyosella</taxon>
    </lineage>
</organism>
<dbReference type="Pfam" id="PF00795">
    <property type="entry name" value="CN_hydrolase"/>
    <property type="match status" value="1"/>
</dbReference>
<feature type="transmembrane region" description="Helical" evidence="8">
    <location>
        <begin position="90"/>
        <end position="111"/>
    </location>
</feature>
<accession>A0A839RMS0</accession>
<dbReference type="PANTHER" id="PTHR38686:SF1">
    <property type="entry name" value="APOLIPOPROTEIN N-ACYLTRANSFERASE"/>
    <property type="match status" value="1"/>
</dbReference>
<dbReference type="GO" id="GO:0005886">
    <property type="term" value="C:plasma membrane"/>
    <property type="evidence" value="ECO:0007669"/>
    <property type="project" value="UniProtKB-SubCell"/>
</dbReference>
<dbReference type="InterPro" id="IPR045378">
    <property type="entry name" value="LNT_N"/>
</dbReference>
<dbReference type="UniPathway" id="UPA00666"/>
<dbReference type="Gene3D" id="3.60.110.10">
    <property type="entry name" value="Carbon-nitrogen hydrolase"/>
    <property type="match status" value="1"/>
</dbReference>
<dbReference type="EC" id="2.3.1.269" evidence="8"/>
<keyword evidence="3 8" id="KW-0808">Transferase</keyword>
<comment type="pathway">
    <text evidence="8">Protein modification; lipoprotein biosynthesis (N-acyl transfer).</text>
</comment>
<reference evidence="11 12" key="1">
    <citation type="submission" date="2020-08" db="EMBL/GenBank/DDBJ databases">
        <title>Sequencing the genomes of 1000 actinobacteria strains.</title>
        <authorList>
            <person name="Klenk H.-P."/>
        </authorList>
    </citation>
    <scope>NUCLEOTIDE SEQUENCE [LARGE SCALE GENOMIC DNA]</scope>
    <source>
        <strain evidence="11 12">DSM 45258</strain>
    </source>
</reference>
<feature type="transmembrane region" description="Helical" evidence="8">
    <location>
        <begin position="118"/>
        <end position="137"/>
    </location>
</feature>
<keyword evidence="6 8" id="KW-0472">Membrane</keyword>
<evidence type="ECO:0000256" key="6">
    <source>
        <dbReference type="ARBA" id="ARBA00023136"/>
    </source>
</evidence>
<dbReference type="Pfam" id="PF20154">
    <property type="entry name" value="LNT_N"/>
    <property type="match status" value="1"/>
</dbReference>
<comment type="catalytic activity">
    <reaction evidence="8">
        <text>N-terminal S-1,2-diacyl-sn-glyceryl-L-cysteinyl-[lipoprotein] + a glycerophospholipid = N-acyl-S-1,2-diacyl-sn-glyceryl-L-cysteinyl-[lipoprotein] + a 2-acyl-sn-glycero-3-phospholipid + H(+)</text>
        <dbReference type="Rhea" id="RHEA:48228"/>
        <dbReference type="Rhea" id="RHEA-COMP:14681"/>
        <dbReference type="Rhea" id="RHEA-COMP:14684"/>
        <dbReference type="ChEBI" id="CHEBI:15378"/>
        <dbReference type="ChEBI" id="CHEBI:136912"/>
        <dbReference type="ChEBI" id="CHEBI:140656"/>
        <dbReference type="ChEBI" id="CHEBI:140657"/>
        <dbReference type="ChEBI" id="CHEBI:140660"/>
        <dbReference type="EC" id="2.3.1.269"/>
    </reaction>
</comment>
<feature type="domain" description="CN hydrolase" evidence="10">
    <location>
        <begin position="225"/>
        <end position="481"/>
    </location>
</feature>